<dbReference type="EMBL" id="CAJGYO010000014">
    <property type="protein sequence ID" value="CAD6268582.1"/>
    <property type="molecule type" value="Genomic_DNA"/>
</dbReference>
<dbReference type="OrthoDB" id="408954at2759"/>
<comment type="caution">
    <text evidence="12">The sequence shown here is derived from an EMBL/GenBank/DDBJ whole genome shotgun (WGS) entry which is preliminary data.</text>
</comment>
<evidence type="ECO:0000313" key="12">
    <source>
        <dbReference type="EMBL" id="CAD6268582.1"/>
    </source>
</evidence>
<keyword evidence="9" id="KW-0456">Lyase</keyword>
<keyword evidence="5" id="KW-0256">Endoplasmic reticulum</keyword>
<evidence type="ECO:0000256" key="1">
    <source>
        <dbReference type="ARBA" id="ARBA00004477"/>
    </source>
</evidence>
<dbReference type="GO" id="GO:0016491">
    <property type="term" value="F:oxidoreductase activity"/>
    <property type="evidence" value="ECO:0007669"/>
    <property type="project" value="InterPro"/>
</dbReference>
<evidence type="ECO:0000256" key="2">
    <source>
        <dbReference type="ARBA" id="ARBA00009324"/>
    </source>
</evidence>
<dbReference type="PANTHER" id="PTHR11863">
    <property type="entry name" value="STEROL DESATURASE"/>
    <property type="match status" value="1"/>
</dbReference>
<evidence type="ECO:0000313" key="13">
    <source>
        <dbReference type="Proteomes" id="UP000604825"/>
    </source>
</evidence>
<keyword evidence="13" id="KW-1185">Reference proteome</keyword>
<comment type="subcellular location">
    <subcellularLocation>
        <location evidence="1">Endoplasmic reticulum membrane</location>
        <topology evidence="1">Multi-pass membrane protein</topology>
    </subcellularLocation>
</comment>
<evidence type="ECO:0000256" key="10">
    <source>
        <dbReference type="ARBA" id="ARBA00047909"/>
    </source>
</evidence>
<comment type="similarity">
    <text evidence="2">Belongs to the sterol desaturase family.</text>
</comment>
<dbReference type="Pfam" id="PF04116">
    <property type="entry name" value="FA_hydroxylase"/>
    <property type="match status" value="1"/>
</dbReference>
<dbReference type="GO" id="GO:0071771">
    <property type="term" value="F:aldehyde oxygenase (deformylating) activity"/>
    <property type="evidence" value="ECO:0007669"/>
    <property type="project" value="UniProtKB-EC"/>
</dbReference>
<keyword evidence="8" id="KW-0472">Membrane</keyword>
<evidence type="ECO:0000256" key="4">
    <source>
        <dbReference type="ARBA" id="ARBA00022692"/>
    </source>
</evidence>
<keyword evidence="7" id="KW-1133">Transmembrane helix</keyword>
<gene>
    <name evidence="12" type="ORF">NCGR_LOCUS51887</name>
</gene>
<evidence type="ECO:0000256" key="5">
    <source>
        <dbReference type="ARBA" id="ARBA00022824"/>
    </source>
</evidence>
<reference evidence="12" key="1">
    <citation type="submission" date="2020-10" db="EMBL/GenBank/DDBJ databases">
        <authorList>
            <person name="Han B."/>
            <person name="Lu T."/>
            <person name="Zhao Q."/>
            <person name="Huang X."/>
            <person name="Zhao Y."/>
        </authorList>
    </citation>
    <scope>NUCLEOTIDE SEQUENCE</scope>
</reference>
<evidence type="ECO:0000256" key="9">
    <source>
        <dbReference type="ARBA" id="ARBA00023239"/>
    </source>
</evidence>
<evidence type="ECO:0000256" key="3">
    <source>
        <dbReference type="ARBA" id="ARBA00013146"/>
    </source>
</evidence>
<dbReference type="GO" id="GO:0008610">
    <property type="term" value="P:lipid biosynthetic process"/>
    <property type="evidence" value="ECO:0007669"/>
    <property type="project" value="InterPro"/>
</dbReference>
<keyword evidence="6" id="KW-0521">NADP</keyword>
<evidence type="ECO:0000256" key="8">
    <source>
        <dbReference type="ARBA" id="ARBA00023136"/>
    </source>
</evidence>
<organism evidence="12 13">
    <name type="scientific">Miscanthus lutarioriparius</name>
    <dbReference type="NCBI Taxonomy" id="422564"/>
    <lineage>
        <taxon>Eukaryota</taxon>
        <taxon>Viridiplantae</taxon>
        <taxon>Streptophyta</taxon>
        <taxon>Embryophyta</taxon>
        <taxon>Tracheophyta</taxon>
        <taxon>Spermatophyta</taxon>
        <taxon>Magnoliopsida</taxon>
        <taxon>Liliopsida</taxon>
        <taxon>Poales</taxon>
        <taxon>Poaceae</taxon>
        <taxon>PACMAD clade</taxon>
        <taxon>Panicoideae</taxon>
        <taxon>Andropogonodae</taxon>
        <taxon>Andropogoneae</taxon>
        <taxon>Saccharinae</taxon>
        <taxon>Miscanthus</taxon>
    </lineage>
</organism>
<feature type="domain" description="Fatty acid hydroxylase" evidence="11">
    <location>
        <begin position="1"/>
        <end position="133"/>
    </location>
</feature>
<dbReference type="GO" id="GO:0005506">
    <property type="term" value="F:iron ion binding"/>
    <property type="evidence" value="ECO:0007669"/>
    <property type="project" value="InterPro"/>
</dbReference>
<dbReference type="InterPro" id="IPR006694">
    <property type="entry name" value="Fatty_acid_hydroxylase"/>
</dbReference>
<evidence type="ECO:0000256" key="6">
    <source>
        <dbReference type="ARBA" id="ARBA00022857"/>
    </source>
</evidence>
<evidence type="ECO:0000256" key="7">
    <source>
        <dbReference type="ARBA" id="ARBA00022989"/>
    </source>
</evidence>
<dbReference type="AlphaFoldDB" id="A0A811RF22"/>
<protein>
    <recommendedName>
        <fullName evidence="3">aldehyde oxygenase (deformylating)</fullName>
        <ecNumber evidence="3">4.1.99.5</ecNumber>
    </recommendedName>
</protein>
<evidence type="ECO:0000259" key="11">
    <source>
        <dbReference type="Pfam" id="PF04116"/>
    </source>
</evidence>
<dbReference type="GO" id="GO:0005789">
    <property type="term" value="C:endoplasmic reticulum membrane"/>
    <property type="evidence" value="ECO:0007669"/>
    <property type="project" value="UniProtKB-SubCell"/>
</dbReference>
<dbReference type="EC" id="4.1.99.5" evidence="3"/>
<name>A0A811RF22_9POAL</name>
<sequence length="161" mass="18913">MVWFDLWHYTWHRTLHTSRFLYRNLHSWHHRLVVPYSFGALYGHPVESFVTDAAGGTGAFLVSDMSPRASIFFFSLCTVKVIDNHCGLSLLPCWDRLSFWNNAAYHDVHHRLCGGKYNYSRLFFVVWDRMFGTYMPFVIEDRGGGMLQVRAPGLDYRRINK</sequence>
<dbReference type="Proteomes" id="UP000604825">
    <property type="component" value="Unassembled WGS sequence"/>
</dbReference>
<proteinExistence type="inferred from homology"/>
<comment type="catalytic activity">
    <reaction evidence="10">
        <text>a long-chain fatty aldehyde + 2 NADPH + O2 + H(+) = a long-chain alkane + formate + 2 NADP(+) + H2O</text>
        <dbReference type="Rhea" id="RHEA:21440"/>
        <dbReference type="ChEBI" id="CHEBI:15377"/>
        <dbReference type="ChEBI" id="CHEBI:15378"/>
        <dbReference type="ChEBI" id="CHEBI:15379"/>
        <dbReference type="ChEBI" id="CHEBI:15740"/>
        <dbReference type="ChEBI" id="CHEBI:17176"/>
        <dbReference type="ChEBI" id="CHEBI:57783"/>
        <dbReference type="ChEBI" id="CHEBI:58349"/>
        <dbReference type="ChEBI" id="CHEBI:83563"/>
        <dbReference type="EC" id="4.1.99.5"/>
    </reaction>
</comment>
<dbReference type="InterPro" id="IPR050307">
    <property type="entry name" value="Sterol_Desaturase_Related"/>
</dbReference>
<accession>A0A811RF22</accession>
<keyword evidence="4" id="KW-0812">Transmembrane</keyword>